<evidence type="ECO:0000259" key="7">
    <source>
        <dbReference type="PROSITE" id="PS50928"/>
    </source>
</evidence>
<keyword evidence="5 6" id="KW-0472">Membrane</keyword>
<accession>A0ABS5T8K7</accession>
<organism evidence="8 9">
    <name type="scientific">Kineosporia corallincola</name>
    <dbReference type="NCBI Taxonomy" id="2835133"/>
    <lineage>
        <taxon>Bacteria</taxon>
        <taxon>Bacillati</taxon>
        <taxon>Actinomycetota</taxon>
        <taxon>Actinomycetes</taxon>
        <taxon>Kineosporiales</taxon>
        <taxon>Kineosporiaceae</taxon>
        <taxon>Kineosporia</taxon>
    </lineage>
</organism>
<evidence type="ECO:0000256" key="1">
    <source>
        <dbReference type="ARBA" id="ARBA00004141"/>
    </source>
</evidence>
<sequence length="215" mass="22945">MINYLKNNPDTVGEWFFAHVWLSVLPVVLGLLVALPIGWVASHYRWTYPPITNLAGLLYTIPSLALFILMPSILGTKILSPVNMVVALTIYSVALLVRVVADGLNSVSPDVRAAATAMGFTGIGRFLKVDLPIAVPVITAGVRVATVSNVSLVSVGALIGLPQLGSLFTTGFTRYVTGIVLLGIVLCLVLALVLDALIVVGNRFLTPWQRAVAKR</sequence>
<dbReference type="PANTHER" id="PTHR30177:SF4">
    <property type="entry name" value="OSMOPROTECTANT IMPORT PERMEASE PROTEIN OSMW"/>
    <property type="match status" value="1"/>
</dbReference>
<feature type="transmembrane region" description="Helical" evidence="6">
    <location>
        <begin position="20"/>
        <end position="42"/>
    </location>
</feature>
<proteinExistence type="inferred from homology"/>
<evidence type="ECO:0000256" key="6">
    <source>
        <dbReference type="RuleBase" id="RU363032"/>
    </source>
</evidence>
<comment type="caution">
    <text evidence="8">The sequence shown here is derived from an EMBL/GenBank/DDBJ whole genome shotgun (WGS) entry which is preliminary data.</text>
</comment>
<comment type="subcellular location">
    <subcellularLocation>
        <location evidence="6">Cell membrane</location>
        <topology evidence="6">Multi-pass membrane protein</topology>
    </subcellularLocation>
    <subcellularLocation>
        <location evidence="1">Membrane</location>
        <topology evidence="1">Multi-pass membrane protein</topology>
    </subcellularLocation>
</comment>
<reference evidence="8 9" key="1">
    <citation type="submission" date="2021-05" db="EMBL/GenBank/DDBJ databases">
        <title>Kineosporia and Streptomyces sp. nov. two new marine actinobacteria isolated from Coral.</title>
        <authorList>
            <person name="Buangrab K."/>
            <person name="Sutthacheep M."/>
            <person name="Yeemin T."/>
            <person name="Harunari E."/>
            <person name="Igarashi Y."/>
            <person name="Kanchanasin P."/>
            <person name="Tanasupawat S."/>
            <person name="Phongsopitanun W."/>
        </authorList>
    </citation>
    <scope>NUCLEOTIDE SEQUENCE [LARGE SCALE GENOMIC DNA]</scope>
    <source>
        <strain evidence="8 9">J2-2</strain>
    </source>
</reference>
<dbReference type="PANTHER" id="PTHR30177">
    <property type="entry name" value="GLYCINE BETAINE/L-PROLINE TRANSPORT SYSTEM PERMEASE PROTEIN PROW"/>
    <property type="match status" value="1"/>
</dbReference>
<dbReference type="Gene3D" id="1.10.3720.10">
    <property type="entry name" value="MetI-like"/>
    <property type="match status" value="1"/>
</dbReference>
<keyword evidence="3 6" id="KW-0812">Transmembrane</keyword>
<keyword evidence="2 6" id="KW-0813">Transport</keyword>
<dbReference type="InterPro" id="IPR035906">
    <property type="entry name" value="MetI-like_sf"/>
</dbReference>
<feature type="domain" description="ABC transmembrane type-1" evidence="7">
    <location>
        <begin position="16"/>
        <end position="198"/>
    </location>
</feature>
<dbReference type="RefSeq" id="WP_214153324.1">
    <property type="nucleotide sequence ID" value="NZ_JAHBAY010000001.1"/>
</dbReference>
<feature type="transmembrane region" description="Helical" evidence="6">
    <location>
        <begin position="179"/>
        <end position="205"/>
    </location>
</feature>
<keyword evidence="9" id="KW-1185">Reference proteome</keyword>
<evidence type="ECO:0000256" key="3">
    <source>
        <dbReference type="ARBA" id="ARBA00022692"/>
    </source>
</evidence>
<dbReference type="CDD" id="cd06261">
    <property type="entry name" value="TM_PBP2"/>
    <property type="match status" value="1"/>
</dbReference>
<dbReference type="PROSITE" id="PS50928">
    <property type="entry name" value="ABC_TM1"/>
    <property type="match status" value="1"/>
</dbReference>
<dbReference type="EMBL" id="JAHBAY010000001">
    <property type="protein sequence ID" value="MBT0767410.1"/>
    <property type="molecule type" value="Genomic_DNA"/>
</dbReference>
<evidence type="ECO:0000256" key="4">
    <source>
        <dbReference type="ARBA" id="ARBA00022989"/>
    </source>
</evidence>
<evidence type="ECO:0000313" key="9">
    <source>
        <dbReference type="Proteomes" id="UP001197247"/>
    </source>
</evidence>
<dbReference type="InterPro" id="IPR051204">
    <property type="entry name" value="ABC_transp_perm/SBD"/>
</dbReference>
<protein>
    <submittedName>
        <fullName evidence="8">ABC transporter permease subunit</fullName>
    </submittedName>
</protein>
<keyword evidence="4 6" id="KW-1133">Transmembrane helix</keyword>
<feature type="transmembrane region" description="Helical" evidence="6">
    <location>
        <begin position="80"/>
        <end position="101"/>
    </location>
</feature>
<dbReference type="SUPFAM" id="SSF161098">
    <property type="entry name" value="MetI-like"/>
    <property type="match status" value="1"/>
</dbReference>
<evidence type="ECO:0000256" key="2">
    <source>
        <dbReference type="ARBA" id="ARBA00022448"/>
    </source>
</evidence>
<name>A0ABS5T8K7_9ACTN</name>
<dbReference type="Pfam" id="PF00528">
    <property type="entry name" value="BPD_transp_1"/>
    <property type="match status" value="1"/>
</dbReference>
<dbReference type="Proteomes" id="UP001197247">
    <property type="component" value="Unassembled WGS sequence"/>
</dbReference>
<evidence type="ECO:0000256" key="5">
    <source>
        <dbReference type="ARBA" id="ARBA00023136"/>
    </source>
</evidence>
<dbReference type="InterPro" id="IPR000515">
    <property type="entry name" value="MetI-like"/>
</dbReference>
<feature type="transmembrane region" description="Helical" evidence="6">
    <location>
        <begin position="133"/>
        <end position="159"/>
    </location>
</feature>
<feature type="transmembrane region" description="Helical" evidence="6">
    <location>
        <begin position="54"/>
        <end position="74"/>
    </location>
</feature>
<comment type="similarity">
    <text evidence="6">Belongs to the binding-protein-dependent transport system permease family.</text>
</comment>
<gene>
    <name evidence="8" type="ORF">KIH74_00655</name>
</gene>
<evidence type="ECO:0000313" key="8">
    <source>
        <dbReference type="EMBL" id="MBT0767410.1"/>
    </source>
</evidence>